<organism evidence="1 2">
    <name type="scientific">Argiope bruennichi</name>
    <name type="common">Wasp spider</name>
    <name type="synonym">Aranea bruennichi</name>
    <dbReference type="NCBI Taxonomy" id="94029"/>
    <lineage>
        <taxon>Eukaryota</taxon>
        <taxon>Metazoa</taxon>
        <taxon>Ecdysozoa</taxon>
        <taxon>Arthropoda</taxon>
        <taxon>Chelicerata</taxon>
        <taxon>Arachnida</taxon>
        <taxon>Araneae</taxon>
        <taxon>Araneomorphae</taxon>
        <taxon>Entelegynae</taxon>
        <taxon>Araneoidea</taxon>
        <taxon>Araneidae</taxon>
        <taxon>Argiope</taxon>
    </lineage>
</organism>
<reference evidence="1" key="2">
    <citation type="submission" date="2020-06" db="EMBL/GenBank/DDBJ databases">
        <authorList>
            <person name="Sheffer M."/>
        </authorList>
    </citation>
    <scope>NUCLEOTIDE SEQUENCE</scope>
</reference>
<evidence type="ECO:0000313" key="1">
    <source>
        <dbReference type="EMBL" id="KAF8785120.1"/>
    </source>
</evidence>
<dbReference type="InterPro" id="IPR036397">
    <property type="entry name" value="RNaseH_sf"/>
</dbReference>
<gene>
    <name evidence="1" type="ORF">HNY73_010706</name>
</gene>
<dbReference type="Proteomes" id="UP000807504">
    <property type="component" value="Unassembled WGS sequence"/>
</dbReference>
<accession>A0A8T0F6R8</accession>
<dbReference type="Gene3D" id="3.30.420.10">
    <property type="entry name" value="Ribonuclease H-like superfamily/Ribonuclease H"/>
    <property type="match status" value="1"/>
</dbReference>
<dbReference type="GO" id="GO:0003676">
    <property type="term" value="F:nucleic acid binding"/>
    <property type="evidence" value="ECO:0007669"/>
    <property type="project" value="InterPro"/>
</dbReference>
<protein>
    <submittedName>
        <fullName evidence="1">Uncharacterized protein</fullName>
    </submittedName>
</protein>
<evidence type="ECO:0000313" key="2">
    <source>
        <dbReference type="Proteomes" id="UP000807504"/>
    </source>
</evidence>
<dbReference type="AlphaFoldDB" id="A0A8T0F6R8"/>
<sequence>MLVVKVVFSVGTVWTIVYDRLRVRTVGSEGADRPAQGTAYALQHLFRYHEDPAFLERIVTGDKSWCHHYEPETKRDSMQGKHT</sequence>
<name>A0A8T0F6R8_ARGBR</name>
<dbReference type="EMBL" id="JABXBU010000030">
    <property type="protein sequence ID" value="KAF8785120.1"/>
    <property type="molecule type" value="Genomic_DNA"/>
</dbReference>
<proteinExistence type="predicted"/>
<keyword evidence="2" id="KW-1185">Reference proteome</keyword>
<comment type="caution">
    <text evidence="1">The sequence shown here is derived from an EMBL/GenBank/DDBJ whole genome shotgun (WGS) entry which is preliminary data.</text>
</comment>
<reference evidence="1" key="1">
    <citation type="journal article" date="2020" name="bioRxiv">
        <title>Chromosome-level reference genome of the European wasp spider Argiope bruennichi: a resource for studies on range expansion and evolutionary adaptation.</title>
        <authorList>
            <person name="Sheffer M.M."/>
            <person name="Hoppe A."/>
            <person name="Krehenwinkel H."/>
            <person name="Uhl G."/>
            <person name="Kuss A.W."/>
            <person name="Jensen L."/>
            <person name="Jensen C."/>
            <person name="Gillespie R.G."/>
            <person name="Hoff K.J."/>
            <person name="Prost S."/>
        </authorList>
    </citation>
    <scope>NUCLEOTIDE SEQUENCE</scope>
</reference>